<feature type="region of interest" description="Disordered" evidence="1">
    <location>
        <begin position="81"/>
        <end position="101"/>
    </location>
</feature>
<protein>
    <submittedName>
        <fullName evidence="2">Uncharacterized protein</fullName>
    </submittedName>
</protein>
<evidence type="ECO:0000256" key="1">
    <source>
        <dbReference type="SAM" id="MobiDB-lite"/>
    </source>
</evidence>
<proteinExistence type="predicted"/>
<reference evidence="3" key="1">
    <citation type="submission" date="2003-08" db="EMBL/GenBank/DDBJ databases">
        <authorList>
            <person name="Birren B."/>
            <person name="Nusbaum C."/>
            <person name="Abebe A."/>
            <person name="Abouelleil A."/>
            <person name="Adekoya E."/>
            <person name="Ait-zahra M."/>
            <person name="Allen N."/>
            <person name="Allen T."/>
            <person name="An P."/>
            <person name="Anderson M."/>
            <person name="Anderson S."/>
            <person name="Arachchi H."/>
            <person name="Armbruster J."/>
            <person name="Bachantsang P."/>
            <person name="Baldwin J."/>
            <person name="Barry A."/>
            <person name="Bayul T."/>
            <person name="Blitshsteyn B."/>
            <person name="Bloom T."/>
            <person name="Blye J."/>
            <person name="Boguslavskiy L."/>
            <person name="Borowsky M."/>
            <person name="Boukhgalter B."/>
            <person name="Brunache A."/>
            <person name="Butler J."/>
            <person name="Calixte N."/>
            <person name="Calvo S."/>
            <person name="Camarata J."/>
            <person name="Campo K."/>
            <person name="Chang J."/>
            <person name="Cheshatsang Y."/>
            <person name="Citroen M."/>
            <person name="Collymore A."/>
            <person name="Considine T."/>
            <person name="Cook A."/>
            <person name="Cooke P."/>
            <person name="Corum B."/>
            <person name="Cuomo C."/>
            <person name="David R."/>
            <person name="Dawoe T."/>
            <person name="Degray S."/>
            <person name="Dodge S."/>
            <person name="Dooley K."/>
            <person name="Dorje P."/>
            <person name="Dorjee K."/>
            <person name="Dorris L."/>
            <person name="Duffey N."/>
            <person name="Dupes A."/>
            <person name="Elkins T."/>
            <person name="Engels R."/>
            <person name="Erickson J."/>
            <person name="Farina A."/>
            <person name="Faro S."/>
            <person name="Ferreira P."/>
            <person name="Fischer H."/>
            <person name="Fitzgerald M."/>
            <person name="Foley K."/>
            <person name="Gage D."/>
            <person name="Galagan J."/>
            <person name="Gearin G."/>
            <person name="Gnerre S."/>
            <person name="Gnirke A."/>
            <person name="Goyette A."/>
            <person name="Graham J."/>
            <person name="Grandbois E."/>
            <person name="Gyaltsen K."/>
            <person name="Hafez N."/>
            <person name="Hagopian D."/>
            <person name="Hagos B."/>
            <person name="Hall J."/>
            <person name="Hatcher B."/>
            <person name="Heller A."/>
            <person name="Higgins H."/>
            <person name="Honan T."/>
            <person name="Horn A."/>
            <person name="Houde N."/>
            <person name="Hughes L."/>
            <person name="Hulme W."/>
            <person name="Husby E."/>
            <person name="Iliev I."/>
            <person name="Jaffe D."/>
            <person name="Jones C."/>
            <person name="Kamal M."/>
            <person name="Kamat A."/>
            <person name="Kamvysselis M."/>
            <person name="Karlsson E."/>
            <person name="Kells C."/>
            <person name="Kieu A."/>
            <person name="Kisner P."/>
            <person name="Kodira C."/>
            <person name="Kulbokas E."/>
            <person name="Labutti K."/>
            <person name="Lama D."/>
            <person name="Landers T."/>
            <person name="Leger J."/>
            <person name="Levine S."/>
            <person name="Lewis D."/>
            <person name="Lewis T."/>
            <person name="Lindblad-toh K."/>
            <person name="Liu X."/>
            <person name="Lokyitsang T."/>
            <person name="Lokyitsang Y."/>
            <person name="Lucien O."/>
            <person name="Lui A."/>
            <person name="Ma L.J."/>
            <person name="Mabbitt R."/>
            <person name="Macdonald J."/>
            <person name="Maclean C."/>
            <person name="Major J."/>
            <person name="Manning J."/>
            <person name="Marabella R."/>
            <person name="Maru K."/>
            <person name="Matthews C."/>
            <person name="Mauceli E."/>
            <person name="Mccarthy M."/>
            <person name="Mcdonough S."/>
            <person name="Mcghee T."/>
            <person name="Meldrim J."/>
            <person name="Meneus L."/>
            <person name="Mesirov J."/>
            <person name="Mihalev A."/>
            <person name="Mihova T."/>
            <person name="Mikkelsen T."/>
            <person name="Mlenga V."/>
            <person name="Moru K."/>
            <person name="Mozes J."/>
            <person name="Mulrain L."/>
            <person name="Munson G."/>
            <person name="Naylor J."/>
            <person name="Newes C."/>
            <person name="Nguyen C."/>
            <person name="Nguyen N."/>
            <person name="Nguyen T."/>
            <person name="Nicol R."/>
            <person name="Nielsen C."/>
            <person name="Nizzari M."/>
            <person name="Norbu C."/>
            <person name="Norbu N."/>
            <person name="O'donnell P."/>
            <person name="Okoawo O."/>
            <person name="O'leary S."/>
            <person name="Omotosho B."/>
            <person name="O'neill K."/>
            <person name="Osman S."/>
            <person name="Parker S."/>
            <person name="Perrin D."/>
            <person name="Phunkhang P."/>
            <person name="Piqani B."/>
            <person name="Purcell S."/>
            <person name="Rachupka T."/>
            <person name="Ramasamy U."/>
            <person name="Rameau R."/>
            <person name="Ray V."/>
            <person name="Raymond C."/>
            <person name="Retta R."/>
            <person name="Richardson S."/>
            <person name="Rise C."/>
            <person name="Rodriguez J."/>
            <person name="Rogers J."/>
            <person name="Rogov P."/>
            <person name="Rutman M."/>
            <person name="Schupbach R."/>
            <person name="Seaman C."/>
            <person name="Settipalli S."/>
            <person name="Sharpe T."/>
            <person name="Sheridan J."/>
            <person name="Sherpa N."/>
            <person name="Shi J."/>
            <person name="Smirnov S."/>
            <person name="Smith C."/>
            <person name="Sougnez C."/>
            <person name="Spencer B."/>
            <person name="Stalker J."/>
            <person name="Stange-thomann N."/>
            <person name="Stavropoulos S."/>
            <person name="Stetson K."/>
            <person name="Stone C."/>
            <person name="Stone S."/>
            <person name="Stubbs M."/>
            <person name="Talamas J."/>
            <person name="Tchuinga P."/>
            <person name="Tenzing P."/>
            <person name="Tesfaye S."/>
            <person name="Theodore J."/>
            <person name="Thoulutsang Y."/>
            <person name="Topham K."/>
            <person name="Towey S."/>
            <person name="Tsamla T."/>
            <person name="Tsomo N."/>
            <person name="Vallee D."/>
            <person name="Vassiliev H."/>
            <person name="Venkataraman V."/>
            <person name="Vinson J."/>
            <person name="Vo A."/>
            <person name="Wade C."/>
            <person name="Wang S."/>
            <person name="Wangchuk T."/>
            <person name="Wangdi T."/>
            <person name="Whittaker C."/>
            <person name="Wilkinson J."/>
            <person name="Wu Y."/>
            <person name="Wyman D."/>
            <person name="Yadav S."/>
            <person name="Yang S."/>
            <person name="Yang X."/>
            <person name="Yeager S."/>
            <person name="Yee E."/>
            <person name="Young G."/>
            <person name="Zainoun J."/>
            <person name="Zembeck L."/>
            <person name="Zimmer A."/>
            <person name="Zody M."/>
            <person name="Lander E."/>
        </authorList>
    </citation>
    <scope>NUCLEOTIDE SEQUENCE [LARGE SCALE GENOMIC DNA]</scope>
</reference>
<accession>H2YKW0</accession>
<dbReference type="InParanoid" id="H2YKW0"/>
<dbReference type="Proteomes" id="UP000007875">
    <property type="component" value="Unassembled WGS sequence"/>
</dbReference>
<reference evidence="2" key="3">
    <citation type="submission" date="2025-09" db="UniProtKB">
        <authorList>
            <consortium name="Ensembl"/>
        </authorList>
    </citation>
    <scope>IDENTIFICATION</scope>
</reference>
<dbReference type="Ensembl" id="ENSCSAVT00000006037.1">
    <property type="protein sequence ID" value="ENSCSAVP00000005962.1"/>
    <property type="gene ID" value="ENSCSAVG00000003553.1"/>
</dbReference>
<dbReference type="HOGENOM" id="CLU_1932236_0_0_1"/>
<name>H2YKW0_CIOSA</name>
<dbReference type="AlphaFoldDB" id="H2YKW0"/>
<dbReference type="GeneTree" id="ENSGT00660000097138"/>
<sequence>MSGSSDNQQDSIKTDVGTKGIRLQGFKGFKLKGNCQLLIKSGLSQSQLKPSASLGDKIVLSPKQNVLKSPIQSPRKLLNVSPQKLSNASPQKLSISSPQKLISASPSKTNIFEILSERNEPIINEEIHKTK</sequence>
<reference evidence="2" key="2">
    <citation type="submission" date="2025-08" db="UniProtKB">
        <authorList>
            <consortium name="Ensembl"/>
        </authorList>
    </citation>
    <scope>IDENTIFICATION</scope>
</reference>
<evidence type="ECO:0000313" key="2">
    <source>
        <dbReference type="Ensembl" id="ENSCSAVP00000005962.1"/>
    </source>
</evidence>
<evidence type="ECO:0000313" key="3">
    <source>
        <dbReference type="Proteomes" id="UP000007875"/>
    </source>
</evidence>
<organism evidence="2 3">
    <name type="scientific">Ciona savignyi</name>
    <name type="common">Pacific transparent sea squirt</name>
    <dbReference type="NCBI Taxonomy" id="51511"/>
    <lineage>
        <taxon>Eukaryota</taxon>
        <taxon>Metazoa</taxon>
        <taxon>Chordata</taxon>
        <taxon>Tunicata</taxon>
        <taxon>Ascidiacea</taxon>
        <taxon>Phlebobranchia</taxon>
        <taxon>Cionidae</taxon>
        <taxon>Ciona</taxon>
    </lineage>
</organism>
<keyword evidence="3" id="KW-1185">Reference proteome</keyword>